<evidence type="ECO:0000313" key="1">
    <source>
        <dbReference type="EMBL" id="JAD42070.1"/>
    </source>
</evidence>
<reference evidence="1" key="2">
    <citation type="journal article" date="2015" name="Data Brief">
        <title>Shoot transcriptome of the giant reed, Arundo donax.</title>
        <authorList>
            <person name="Barrero R.A."/>
            <person name="Guerrero F.D."/>
            <person name="Moolhuijzen P."/>
            <person name="Goolsby J.A."/>
            <person name="Tidwell J."/>
            <person name="Bellgard S.E."/>
            <person name="Bellgard M.I."/>
        </authorList>
    </citation>
    <scope>NUCLEOTIDE SEQUENCE</scope>
    <source>
        <tissue evidence="1">Shoot tissue taken approximately 20 cm above the soil surface</tissue>
    </source>
</reference>
<sequence>MRSDSYKWLSCGEEKAAFGSNRLTHGEQFCGVVSVPVPHRLRHAPVSLRGS</sequence>
<organism evidence="1">
    <name type="scientific">Arundo donax</name>
    <name type="common">Giant reed</name>
    <name type="synonym">Donax arundinaceus</name>
    <dbReference type="NCBI Taxonomy" id="35708"/>
    <lineage>
        <taxon>Eukaryota</taxon>
        <taxon>Viridiplantae</taxon>
        <taxon>Streptophyta</taxon>
        <taxon>Embryophyta</taxon>
        <taxon>Tracheophyta</taxon>
        <taxon>Spermatophyta</taxon>
        <taxon>Magnoliopsida</taxon>
        <taxon>Liliopsida</taxon>
        <taxon>Poales</taxon>
        <taxon>Poaceae</taxon>
        <taxon>PACMAD clade</taxon>
        <taxon>Arundinoideae</taxon>
        <taxon>Arundineae</taxon>
        <taxon>Arundo</taxon>
    </lineage>
</organism>
<name>A0A0A8ZZ87_ARUDO</name>
<protein>
    <submittedName>
        <fullName evidence="1">Uncharacterized protein</fullName>
    </submittedName>
</protein>
<dbReference type="EMBL" id="GBRH01255825">
    <property type="protein sequence ID" value="JAD42070.1"/>
    <property type="molecule type" value="Transcribed_RNA"/>
</dbReference>
<reference evidence="1" key="1">
    <citation type="submission" date="2014-09" db="EMBL/GenBank/DDBJ databases">
        <authorList>
            <person name="Magalhaes I.L.F."/>
            <person name="Oliveira U."/>
            <person name="Santos F.R."/>
            <person name="Vidigal T.H.D.A."/>
            <person name="Brescovit A.D."/>
            <person name="Santos A.J."/>
        </authorList>
    </citation>
    <scope>NUCLEOTIDE SEQUENCE</scope>
    <source>
        <tissue evidence="1">Shoot tissue taken approximately 20 cm above the soil surface</tissue>
    </source>
</reference>
<dbReference type="AlphaFoldDB" id="A0A0A8ZZ87"/>
<accession>A0A0A8ZZ87</accession>
<proteinExistence type="predicted"/>